<keyword evidence="2" id="KW-1185">Reference proteome</keyword>
<gene>
    <name evidence="1" type="ORF">OCTVUL_1B002033</name>
</gene>
<evidence type="ECO:0000313" key="1">
    <source>
        <dbReference type="EMBL" id="CAI9738902.1"/>
    </source>
</evidence>
<organism evidence="1 2">
    <name type="scientific">Octopus vulgaris</name>
    <name type="common">Common octopus</name>
    <dbReference type="NCBI Taxonomy" id="6645"/>
    <lineage>
        <taxon>Eukaryota</taxon>
        <taxon>Metazoa</taxon>
        <taxon>Spiralia</taxon>
        <taxon>Lophotrochozoa</taxon>
        <taxon>Mollusca</taxon>
        <taxon>Cephalopoda</taxon>
        <taxon>Coleoidea</taxon>
        <taxon>Octopodiformes</taxon>
        <taxon>Octopoda</taxon>
        <taxon>Incirrata</taxon>
        <taxon>Octopodidae</taxon>
        <taxon>Octopus</taxon>
    </lineage>
</organism>
<reference evidence="1" key="1">
    <citation type="submission" date="2023-08" db="EMBL/GenBank/DDBJ databases">
        <authorList>
            <person name="Alioto T."/>
            <person name="Alioto T."/>
            <person name="Gomez Garrido J."/>
        </authorList>
    </citation>
    <scope>NUCLEOTIDE SEQUENCE</scope>
</reference>
<dbReference type="Proteomes" id="UP001162480">
    <property type="component" value="Chromosome 22"/>
</dbReference>
<sequence length="101" mass="11952">MPRRENLIEDQISKELMVLDEKWEEDTSDSYSIVLKMVKVPDGKRVDNMMRRVLVYVIHFQNRPYRCSESGSLVNARSIGSDFGFNTRRLVRHGHQRKLEI</sequence>
<dbReference type="AlphaFoldDB" id="A0AA36BSH9"/>
<dbReference type="EMBL" id="OX597835">
    <property type="protein sequence ID" value="CAI9738902.1"/>
    <property type="molecule type" value="Genomic_DNA"/>
</dbReference>
<proteinExistence type="predicted"/>
<name>A0AA36BSH9_OCTVU</name>
<evidence type="ECO:0000313" key="2">
    <source>
        <dbReference type="Proteomes" id="UP001162480"/>
    </source>
</evidence>
<protein>
    <submittedName>
        <fullName evidence="1">Uncharacterized protein</fullName>
    </submittedName>
</protein>
<accession>A0AA36BSH9</accession>